<dbReference type="InterPro" id="IPR051473">
    <property type="entry name" value="P2Ox-like"/>
</dbReference>
<dbReference type="InterPro" id="IPR000172">
    <property type="entry name" value="GMC_OxRdtase_N"/>
</dbReference>
<evidence type="ECO:0000313" key="8">
    <source>
        <dbReference type="EMBL" id="CAB4689034.1"/>
    </source>
</evidence>
<feature type="domain" description="Glucose-methanol-choline oxidoreductase C-terminal" evidence="7">
    <location>
        <begin position="401"/>
        <end position="521"/>
    </location>
</feature>
<dbReference type="InterPro" id="IPR036188">
    <property type="entry name" value="FAD/NAD-bd_sf"/>
</dbReference>
<comment type="cofactor">
    <cofactor evidence="1">
        <name>FAD</name>
        <dbReference type="ChEBI" id="CHEBI:57692"/>
    </cofactor>
</comment>
<evidence type="ECO:0000259" key="7">
    <source>
        <dbReference type="Pfam" id="PF05199"/>
    </source>
</evidence>
<dbReference type="GO" id="GO:0016614">
    <property type="term" value="F:oxidoreductase activity, acting on CH-OH group of donors"/>
    <property type="evidence" value="ECO:0007669"/>
    <property type="project" value="InterPro"/>
</dbReference>
<dbReference type="SUPFAM" id="SSF51905">
    <property type="entry name" value="FAD/NAD(P)-binding domain"/>
    <property type="match status" value="1"/>
</dbReference>
<dbReference type="InterPro" id="IPR007867">
    <property type="entry name" value="GMC_OxRtase_C"/>
</dbReference>
<name>A0A6J6NWV3_9ZZZZ</name>
<reference evidence="8" key="1">
    <citation type="submission" date="2020-05" db="EMBL/GenBank/DDBJ databases">
        <authorList>
            <person name="Chiriac C."/>
            <person name="Salcher M."/>
            <person name="Ghai R."/>
            <person name="Kavagutti S V."/>
        </authorList>
    </citation>
    <scope>NUCLEOTIDE SEQUENCE</scope>
</reference>
<dbReference type="EMBL" id="CAEZXP010000001">
    <property type="protein sequence ID" value="CAB4689034.1"/>
    <property type="molecule type" value="Genomic_DNA"/>
</dbReference>
<sequence length="533" mass="57483">MLAETGLRVAGIEAGGRFGADEAAFDELANDYRNRLGAAKANHEVPTWRPDPTGEATTSYDGRIVSLMGNGVGGGTVHYAGQHFRLAPWHFRLRSATEERYGASALPSNCTATDWPVSYDDLEPFYARVDETLGVSGEAGRNPFEGDRSTAYPLPPLRRTGWTDLIADAARRISLHPFAGPAAIRSEPHRGLAACTYCGFCNWNGCHVGAKGSTHVTAIPRAEATGNLAVATGARVISLDIDAAGRMSGVTYICDGRVHFQPARAVFLSAHTLENTRLLLLSRSTAFPTGLANRAGQVGRNAMSHVFVGVDGVFPGRALNRFGGTYPQATSLDDWNADNFDHAGLDFVGGGCISAIHEAKPIQTALSTPPSVPRYGRAWKEWLATHGNSVGRLMAISESLPYDDSFLDLDPNVVDATGMPVLRMTYRLHDQELRRFDFLHDRMSELLREAGASETWTSFRRLPAAPFQSVFGATRMGNDPAASVIDAQCIAHEVPNLAIVGASSFPTSGGYQPTATIQALAWRSAERLIELLR</sequence>
<dbReference type="AlphaFoldDB" id="A0A6J6NWV3"/>
<keyword evidence="3" id="KW-0285">Flavoprotein</keyword>
<evidence type="ECO:0000259" key="6">
    <source>
        <dbReference type="Pfam" id="PF00732"/>
    </source>
</evidence>
<protein>
    <submittedName>
        <fullName evidence="8">Unannotated protein</fullName>
    </submittedName>
</protein>
<dbReference type="Pfam" id="PF05199">
    <property type="entry name" value="GMC_oxred_C"/>
    <property type="match status" value="1"/>
</dbReference>
<accession>A0A6J6NWV3</accession>
<dbReference type="SUPFAM" id="SSF54373">
    <property type="entry name" value="FAD-linked reductases, C-terminal domain"/>
    <property type="match status" value="1"/>
</dbReference>
<dbReference type="GO" id="GO:0050660">
    <property type="term" value="F:flavin adenine dinucleotide binding"/>
    <property type="evidence" value="ECO:0007669"/>
    <property type="project" value="InterPro"/>
</dbReference>
<feature type="domain" description="Glucose-methanol-choline oxidoreductase N-terminal" evidence="6">
    <location>
        <begin position="192"/>
        <end position="306"/>
    </location>
</feature>
<comment type="similarity">
    <text evidence="2">Belongs to the GMC oxidoreductase family.</text>
</comment>
<proteinExistence type="inferred from homology"/>
<evidence type="ECO:0000256" key="1">
    <source>
        <dbReference type="ARBA" id="ARBA00001974"/>
    </source>
</evidence>
<dbReference type="Pfam" id="PF00732">
    <property type="entry name" value="GMC_oxred_N"/>
    <property type="match status" value="1"/>
</dbReference>
<dbReference type="Gene3D" id="3.50.50.60">
    <property type="entry name" value="FAD/NAD(P)-binding domain"/>
    <property type="match status" value="2"/>
</dbReference>
<keyword evidence="4" id="KW-0274">FAD</keyword>
<evidence type="ECO:0000256" key="5">
    <source>
        <dbReference type="ARBA" id="ARBA00023002"/>
    </source>
</evidence>
<evidence type="ECO:0000256" key="2">
    <source>
        <dbReference type="ARBA" id="ARBA00010790"/>
    </source>
</evidence>
<dbReference type="PANTHER" id="PTHR42784:SF1">
    <property type="entry name" value="PYRANOSE 2-OXIDASE"/>
    <property type="match status" value="1"/>
</dbReference>
<evidence type="ECO:0000256" key="3">
    <source>
        <dbReference type="ARBA" id="ARBA00022630"/>
    </source>
</evidence>
<evidence type="ECO:0000256" key="4">
    <source>
        <dbReference type="ARBA" id="ARBA00022827"/>
    </source>
</evidence>
<gene>
    <name evidence="8" type="ORF">UFOPK2399_00564</name>
</gene>
<organism evidence="8">
    <name type="scientific">freshwater metagenome</name>
    <dbReference type="NCBI Taxonomy" id="449393"/>
    <lineage>
        <taxon>unclassified sequences</taxon>
        <taxon>metagenomes</taxon>
        <taxon>ecological metagenomes</taxon>
    </lineage>
</organism>
<dbReference type="PANTHER" id="PTHR42784">
    <property type="entry name" value="PYRANOSE 2-OXIDASE"/>
    <property type="match status" value="1"/>
</dbReference>
<keyword evidence="5" id="KW-0560">Oxidoreductase</keyword>